<evidence type="ECO:0000256" key="1">
    <source>
        <dbReference type="SAM" id="MobiDB-lite"/>
    </source>
</evidence>
<feature type="chain" id="PRO_5040178646" evidence="2">
    <location>
        <begin position="20"/>
        <end position="277"/>
    </location>
</feature>
<reference evidence="3" key="1">
    <citation type="submission" date="2021-12" db="EMBL/GenBank/DDBJ databases">
        <authorList>
            <person name="King R."/>
        </authorList>
    </citation>
    <scope>NUCLEOTIDE SEQUENCE</scope>
</reference>
<dbReference type="AlphaFoldDB" id="A0A9P0A660"/>
<keyword evidence="4" id="KW-1185">Reference proteome</keyword>
<evidence type="ECO:0000313" key="3">
    <source>
        <dbReference type="EMBL" id="CAH0384170.1"/>
    </source>
</evidence>
<evidence type="ECO:0000313" key="4">
    <source>
        <dbReference type="Proteomes" id="UP001152759"/>
    </source>
</evidence>
<feature type="signal peptide" evidence="2">
    <location>
        <begin position="1"/>
        <end position="19"/>
    </location>
</feature>
<protein>
    <submittedName>
        <fullName evidence="3">Uncharacterized protein</fullName>
    </submittedName>
</protein>
<dbReference type="EMBL" id="OU963863">
    <property type="protein sequence ID" value="CAH0384170.1"/>
    <property type="molecule type" value="Genomic_DNA"/>
</dbReference>
<name>A0A9P0A660_BEMTA</name>
<organism evidence="3 4">
    <name type="scientific">Bemisia tabaci</name>
    <name type="common">Sweetpotato whitefly</name>
    <name type="synonym">Aleurodes tabaci</name>
    <dbReference type="NCBI Taxonomy" id="7038"/>
    <lineage>
        <taxon>Eukaryota</taxon>
        <taxon>Metazoa</taxon>
        <taxon>Ecdysozoa</taxon>
        <taxon>Arthropoda</taxon>
        <taxon>Hexapoda</taxon>
        <taxon>Insecta</taxon>
        <taxon>Pterygota</taxon>
        <taxon>Neoptera</taxon>
        <taxon>Paraneoptera</taxon>
        <taxon>Hemiptera</taxon>
        <taxon>Sternorrhyncha</taxon>
        <taxon>Aleyrodoidea</taxon>
        <taxon>Aleyrodidae</taxon>
        <taxon>Aleyrodinae</taxon>
        <taxon>Bemisia</taxon>
    </lineage>
</organism>
<feature type="region of interest" description="Disordered" evidence="1">
    <location>
        <begin position="22"/>
        <end position="98"/>
    </location>
</feature>
<feature type="compositionally biased region" description="Low complexity" evidence="1">
    <location>
        <begin position="64"/>
        <end position="79"/>
    </location>
</feature>
<keyword evidence="2" id="KW-0732">Signal</keyword>
<evidence type="ECO:0000256" key="2">
    <source>
        <dbReference type="SAM" id="SignalP"/>
    </source>
</evidence>
<proteinExistence type="predicted"/>
<feature type="compositionally biased region" description="Polar residues" evidence="1">
    <location>
        <begin position="87"/>
        <end position="98"/>
    </location>
</feature>
<dbReference type="Proteomes" id="UP001152759">
    <property type="component" value="Chromosome 2"/>
</dbReference>
<accession>A0A9P0A660</accession>
<sequence length="277" mass="31047">MKLLCYLIIYLAVMDGIRGVPRTLRGSRKNRSKSLGSLGVRKGLSGMFHSRSPVQRRNNGDGAGPSSSSGRRSRSGSPPDLEILPSAPSNFLRQRSNTAPDLQILSSTSIRRPSASRPFPYIEGTIGQSEDHRFLRIIEIFKGLHYEPGLSEMTSRDFKKLKTNLLNLAAQNDRKCNEGDKEARKRAGNQCALAVKEFQKISRNWRGPCEHVFLGWCQNWGTAGWKCSFFFKTSLSYNLPMPGYSYKMHDCINALAPEEIENIENALSDGFIVDPYP</sequence>
<gene>
    <name evidence="3" type="ORF">BEMITA_LOCUS3541</name>
</gene>